<dbReference type="PANTHER" id="PTHR48085:SF5">
    <property type="entry name" value="CADMIUM_ZINC-TRANSPORTING ATPASE HMA4-RELATED"/>
    <property type="match status" value="1"/>
</dbReference>
<reference evidence="13 14" key="1">
    <citation type="submission" date="2016-03" db="EMBL/GenBank/DDBJ databases">
        <title>Pediococcus and Lactobacillus from brewery environment - whole genome sequencing and assembly.</title>
        <authorList>
            <person name="Behr J."/>
            <person name="Geissler A.J."/>
            <person name="Vogel R.F."/>
        </authorList>
    </citation>
    <scope>NUCLEOTIDE SEQUENCE [LARGE SCALE GENOMIC DNA]</scope>
    <source>
        <strain evidence="13 14">TMW 1.1995</strain>
    </source>
</reference>
<evidence type="ECO:0000256" key="10">
    <source>
        <dbReference type="ARBA" id="ARBA00049338"/>
    </source>
</evidence>
<keyword evidence="14" id="KW-1185">Reference proteome</keyword>
<comment type="catalytic activity">
    <reaction evidence="10">
        <text>Cd(2+)(in) + ATP + H2O = Cd(2+)(out) + ADP + phosphate + H(+)</text>
        <dbReference type="Rhea" id="RHEA:12132"/>
        <dbReference type="ChEBI" id="CHEBI:15377"/>
        <dbReference type="ChEBI" id="CHEBI:15378"/>
        <dbReference type="ChEBI" id="CHEBI:30616"/>
        <dbReference type="ChEBI" id="CHEBI:43474"/>
        <dbReference type="ChEBI" id="CHEBI:48775"/>
        <dbReference type="ChEBI" id="CHEBI:456216"/>
        <dbReference type="EC" id="7.2.2.21"/>
    </reaction>
</comment>
<dbReference type="SFLD" id="SFLDS00003">
    <property type="entry name" value="Haloacid_Dehalogenase"/>
    <property type="match status" value="1"/>
</dbReference>
<dbReference type="Gene3D" id="2.70.150.10">
    <property type="entry name" value="Calcium-transporting ATPase, cytoplasmic transduction domain A"/>
    <property type="match status" value="1"/>
</dbReference>
<dbReference type="NCBIfam" id="TIGR01525">
    <property type="entry name" value="ATPase-IB_hvy"/>
    <property type="match status" value="1"/>
</dbReference>
<dbReference type="Proteomes" id="UP000093267">
    <property type="component" value="Chromosome"/>
</dbReference>
<keyword evidence="11" id="KW-0547">Nucleotide-binding</keyword>
<dbReference type="Pfam" id="PF00702">
    <property type="entry name" value="Hydrolase"/>
    <property type="match status" value="1"/>
</dbReference>
<keyword evidence="11" id="KW-0067">ATP-binding</keyword>
<dbReference type="PANTHER" id="PTHR48085">
    <property type="entry name" value="CADMIUM/ZINC-TRANSPORTING ATPASE HMA2-RELATED"/>
    <property type="match status" value="1"/>
</dbReference>
<evidence type="ECO:0000313" key="14">
    <source>
        <dbReference type="Proteomes" id="UP000093267"/>
    </source>
</evidence>
<comment type="subcellular location">
    <subcellularLocation>
        <location evidence="11">Cell membrane</location>
    </subcellularLocation>
    <subcellularLocation>
        <location evidence="1">Membrane</location>
        <topology evidence="1">Multi-pass membrane protein</topology>
    </subcellularLocation>
</comment>
<proteinExistence type="inferred from homology"/>
<dbReference type="SUPFAM" id="SSF81665">
    <property type="entry name" value="Calcium ATPase, transmembrane domain M"/>
    <property type="match status" value="1"/>
</dbReference>
<dbReference type="SFLD" id="SFLDG00002">
    <property type="entry name" value="C1.7:_P-type_atpase_like"/>
    <property type="match status" value="1"/>
</dbReference>
<dbReference type="Pfam" id="PF00122">
    <property type="entry name" value="E1-E2_ATPase"/>
    <property type="match status" value="1"/>
</dbReference>
<evidence type="ECO:0000256" key="4">
    <source>
        <dbReference type="ARBA" id="ARBA00022692"/>
    </source>
</evidence>
<dbReference type="InterPro" id="IPR027256">
    <property type="entry name" value="P-typ_ATPase_IB"/>
</dbReference>
<dbReference type="InterPro" id="IPR036412">
    <property type="entry name" value="HAD-like_sf"/>
</dbReference>
<dbReference type="PROSITE" id="PS00154">
    <property type="entry name" value="ATPASE_E1_E2"/>
    <property type="match status" value="1"/>
</dbReference>
<dbReference type="PRINTS" id="PR00119">
    <property type="entry name" value="CATATPASE"/>
</dbReference>
<evidence type="ECO:0000256" key="9">
    <source>
        <dbReference type="ARBA" id="ARBA00039103"/>
    </source>
</evidence>
<dbReference type="SUPFAM" id="SSF81653">
    <property type="entry name" value="Calcium ATPase, transduction domain A"/>
    <property type="match status" value="1"/>
</dbReference>
<feature type="domain" description="P-type ATPase A" evidence="12">
    <location>
        <begin position="135"/>
        <end position="234"/>
    </location>
</feature>
<evidence type="ECO:0000256" key="2">
    <source>
        <dbReference type="ARBA" id="ARBA00006024"/>
    </source>
</evidence>
<dbReference type="NCBIfam" id="TIGR01512">
    <property type="entry name" value="ATPase-IB2_Cd"/>
    <property type="match status" value="1"/>
</dbReference>
<dbReference type="GO" id="GO:0008551">
    <property type="term" value="F:P-type cadmium transporter activity"/>
    <property type="evidence" value="ECO:0007669"/>
    <property type="project" value="UniProtKB-EC"/>
</dbReference>
<keyword evidence="3" id="KW-0104">Cadmium</keyword>
<dbReference type="EC" id="7.2.2.21" evidence="9"/>
<dbReference type="InterPro" id="IPR001757">
    <property type="entry name" value="P_typ_ATPase"/>
</dbReference>
<keyword evidence="7 11" id="KW-1133">Transmembrane helix</keyword>
<dbReference type="GO" id="GO:0046872">
    <property type="term" value="F:metal ion binding"/>
    <property type="evidence" value="ECO:0007669"/>
    <property type="project" value="UniProtKB-KW"/>
</dbReference>
<evidence type="ECO:0000256" key="8">
    <source>
        <dbReference type="ARBA" id="ARBA00023136"/>
    </source>
</evidence>
<dbReference type="Gene3D" id="3.40.50.1000">
    <property type="entry name" value="HAD superfamily/HAD-like"/>
    <property type="match status" value="1"/>
</dbReference>
<dbReference type="InterPro" id="IPR008250">
    <property type="entry name" value="ATPase_P-typ_transduc_dom_A_sf"/>
</dbReference>
<name>A0A1B2IUL5_9LACO</name>
<feature type="transmembrane region" description="Helical" evidence="11">
    <location>
        <begin position="253"/>
        <end position="272"/>
    </location>
</feature>
<feature type="transmembrane region" description="Helical" evidence="11">
    <location>
        <begin position="30"/>
        <end position="47"/>
    </location>
</feature>
<dbReference type="InterPro" id="IPR059000">
    <property type="entry name" value="ATPase_P-type_domA"/>
</dbReference>
<dbReference type="GO" id="GO:0005524">
    <property type="term" value="F:ATP binding"/>
    <property type="evidence" value="ECO:0007669"/>
    <property type="project" value="UniProtKB-UniRule"/>
</dbReference>
<dbReference type="Gene3D" id="3.40.1110.10">
    <property type="entry name" value="Calcium-transporting ATPase, cytoplasmic domain N"/>
    <property type="match status" value="1"/>
</dbReference>
<dbReference type="InterPro" id="IPR051014">
    <property type="entry name" value="Cation_Transport_ATPase_IB"/>
</dbReference>
<keyword evidence="4 11" id="KW-0812">Transmembrane</keyword>
<evidence type="ECO:0000256" key="11">
    <source>
        <dbReference type="RuleBase" id="RU362081"/>
    </source>
</evidence>
<evidence type="ECO:0000256" key="7">
    <source>
        <dbReference type="ARBA" id="ARBA00022989"/>
    </source>
</evidence>
<comment type="similarity">
    <text evidence="2 11">Belongs to the cation transport ATPase (P-type) (TC 3.A.3) family. Type IB subfamily.</text>
</comment>
<dbReference type="AlphaFoldDB" id="A0A1B2IUL5"/>
<dbReference type="GO" id="GO:0005886">
    <property type="term" value="C:plasma membrane"/>
    <property type="evidence" value="ECO:0007669"/>
    <property type="project" value="UniProtKB-SubCell"/>
</dbReference>
<evidence type="ECO:0000256" key="5">
    <source>
        <dbReference type="ARBA" id="ARBA00022723"/>
    </source>
</evidence>
<dbReference type="InterPro" id="IPR023299">
    <property type="entry name" value="ATPase_P-typ_cyto_dom_N"/>
</dbReference>
<feature type="transmembrane region" description="Helical" evidence="11">
    <location>
        <begin position="53"/>
        <end position="69"/>
    </location>
</feature>
<keyword evidence="11" id="KW-1003">Cell membrane</keyword>
<organism evidence="13 14">
    <name type="scientific">Secundilactobacillus paracollinoides</name>
    <dbReference type="NCBI Taxonomy" id="240427"/>
    <lineage>
        <taxon>Bacteria</taxon>
        <taxon>Bacillati</taxon>
        <taxon>Bacillota</taxon>
        <taxon>Bacilli</taxon>
        <taxon>Lactobacillales</taxon>
        <taxon>Lactobacillaceae</taxon>
        <taxon>Secundilactobacillus</taxon>
    </lineage>
</organism>
<keyword evidence="8 11" id="KW-0472">Membrane</keyword>
<evidence type="ECO:0000256" key="6">
    <source>
        <dbReference type="ARBA" id="ARBA00022967"/>
    </source>
</evidence>
<dbReference type="InterPro" id="IPR023298">
    <property type="entry name" value="ATPase_P-typ_TM_dom_sf"/>
</dbReference>
<feature type="transmembrane region" description="Helical" evidence="11">
    <location>
        <begin position="284"/>
        <end position="305"/>
    </location>
</feature>
<protein>
    <recommendedName>
        <fullName evidence="9">Cd(2+)-exporting ATPase</fullName>
        <ecNumber evidence="9">7.2.2.21</ecNumber>
    </recommendedName>
</protein>
<keyword evidence="5 11" id="KW-0479">Metal-binding</keyword>
<dbReference type="InterPro" id="IPR018303">
    <property type="entry name" value="ATPase_P-typ_P_site"/>
</dbReference>
<dbReference type="GO" id="GO:0016887">
    <property type="term" value="F:ATP hydrolysis activity"/>
    <property type="evidence" value="ECO:0007669"/>
    <property type="project" value="InterPro"/>
</dbReference>
<dbReference type="SUPFAM" id="SSF56784">
    <property type="entry name" value="HAD-like"/>
    <property type="match status" value="1"/>
</dbReference>
<gene>
    <name evidence="13" type="ORF">AYR63_00275</name>
</gene>
<sequence length="640" mass="67668">MNEVSLMKNSLATRQNNPIIRSLFKDKRRVTMIMVTILLMIIAVLLPASPLKIAAFVLAYLVIGHPVLFDSVKNIGAGELFDENFLMTVATVGALLLQQYPEAVAVMLFFEIGELFEDAAISGSKSSISSLLKVKATTATVRRGDTTETVKPETVVPGDIIVVRAGERVPLDGELLTSSTLVDTSALTGESMPRELQRGDTILSGSINQSTTVDVRVTKPYENSTIARILDLVQNASSKKTTTERFIKRFAKIYTPVVVGLAVMLAIIPPFVGMGDWSTWINRALVFLVISCPCALVISVPLSFFGGVSAASRNGILVKGSNFLEVLNQVSVVAFDKTGTLTKGQFEVSQVLPVSGVSEAKLTGYTAAAEQQSTHPIAQSIVSAFPVDKTTYRVTQSTETAGHGVAALINGVQVVVGNAKALDANGIAVSELQTVETVVYVALDGVYAGAITVADQPKPDAQTAIADLKKHGVNETWMLTGDSEPVADAIGTEIGVTNVAAGLLPEQKVGIVDQLTTAAHAKNGKVAFVGDGINDTPVLARADVGIAMGGLGSDAAIEAADVVIMDDQPSKVMTAMTIARHTKVIVWENIIFALSVKIAFLIAGAIGLAGMWEAVFADVGVTLIAILNAMRLQRSAKHRK</sequence>
<dbReference type="NCBIfam" id="TIGR01494">
    <property type="entry name" value="ATPase_P-type"/>
    <property type="match status" value="1"/>
</dbReference>
<accession>A0A1B2IUL5</accession>
<dbReference type="InterPro" id="IPR044492">
    <property type="entry name" value="P_typ_ATPase_HD_dom"/>
</dbReference>
<dbReference type="EMBL" id="CP014924">
    <property type="protein sequence ID" value="ANZ65733.1"/>
    <property type="molecule type" value="Genomic_DNA"/>
</dbReference>
<feature type="transmembrane region" description="Helical" evidence="11">
    <location>
        <begin position="614"/>
        <end position="632"/>
    </location>
</feature>
<evidence type="ECO:0000313" key="13">
    <source>
        <dbReference type="EMBL" id="ANZ65733.1"/>
    </source>
</evidence>
<evidence type="ECO:0000259" key="12">
    <source>
        <dbReference type="Pfam" id="PF00122"/>
    </source>
</evidence>
<evidence type="ECO:0000256" key="3">
    <source>
        <dbReference type="ARBA" id="ARBA00022539"/>
    </source>
</evidence>
<dbReference type="InterPro" id="IPR023214">
    <property type="entry name" value="HAD_sf"/>
</dbReference>
<feature type="transmembrane region" description="Helical" evidence="11">
    <location>
        <begin position="586"/>
        <end position="608"/>
    </location>
</feature>
<keyword evidence="6" id="KW-1278">Translocase</keyword>
<evidence type="ECO:0000256" key="1">
    <source>
        <dbReference type="ARBA" id="ARBA00004141"/>
    </source>
</evidence>
<dbReference type="SFLD" id="SFLDF00027">
    <property type="entry name" value="p-type_atpase"/>
    <property type="match status" value="1"/>
</dbReference>